<dbReference type="Proteomes" id="UP000053319">
    <property type="component" value="Unassembled WGS sequence"/>
</dbReference>
<dbReference type="AlphaFoldDB" id="R7SSL6"/>
<protein>
    <submittedName>
        <fullName evidence="2">Uncharacterized protein</fullName>
    </submittedName>
</protein>
<dbReference type="RefSeq" id="XP_007368256.1">
    <property type="nucleotide sequence ID" value="XM_007368194.1"/>
</dbReference>
<evidence type="ECO:0000313" key="2">
    <source>
        <dbReference type="EMBL" id="EJF58953.1"/>
    </source>
</evidence>
<evidence type="ECO:0000313" key="3">
    <source>
        <dbReference type="Proteomes" id="UP000053319"/>
    </source>
</evidence>
<evidence type="ECO:0000256" key="1">
    <source>
        <dbReference type="SAM" id="MobiDB-lite"/>
    </source>
</evidence>
<feature type="compositionally biased region" description="Basic and acidic residues" evidence="1">
    <location>
        <begin position="180"/>
        <end position="189"/>
    </location>
</feature>
<name>R7SSL6_DICSQ</name>
<dbReference type="GeneID" id="18839565"/>
<dbReference type="KEGG" id="dsq:DICSQDRAFT_172451"/>
<reference evidence="2 3" key="1">
    <citation type="journal article" date="2012" name="Science">
        <title>The Paleozoic origin of enzymatic lignin decomposition reconstructed from 31 fungal genomes.</title>
        <authorList>
            <person name="Floudas D."/>
            <person name="Binder M."/>
            <person name="Riley R."/>
            <person name="Barry K."/>
            <person name="Blanchette R.A."/>
            <person name="Henrissat B."/>
            <person name="Martinez A.T."/>
            <person name="Otillar R."/>
            <person name="Spatafora J.W."/>
            <person name="Yadav J.S."/>
            <person name="Aerts A."/>
            <person name="Benoit I."/>
            <person name="Boyd A."/>
            <person name="Carlson A."/>
            <person name="Copeland A."/>
            <person name="Coutinho P.M."/>
            <person name="de Vries R.P."/>
            <person name="Ferreira P."/>
            <person name="Findley K."/>
            <person name="Foster B."/>
            <person name="Gaskell J."/>
            <person name="Glotzer D."/>
            <person name="Gorecki P."/>
            <person name="Heitman J."/>
            <person name="Hesse C."/>
            <person name="Hori C."/>
            <person name="Igarashi K."/>
            <person name="Jurgens J.A."/>
            <person name="Kallen N."/>
            <person name="Kersten P."/>
            <person name="Kohler A."/>
            <person name="Kuees U."/>
            <person name="Kumar T.K.A."/>
            <person name="Kuo A."/>
            <person name="LaButti K."/>
            <person name="Larrondo L.F."/>
            <person name="Lindquist E."/>
            <person name="Ling A."/>
            <person name="Lombard V."/>
            <person name="Lucas S."/>
            <person name="Lundell T."/>
            <person name="Martin R."/>
            <person name="McLaughlin D.J."/>
            <person name="Morgenstern I."/>
            <person name="Morin E."/>
            <person name="Murat C."/>
            <person name="Nagy L.G."/>
            <person name="Nolan M."/>
            <person name="Ohm R.A."/>
            <person name="Patyshakuliyeva A."/>
            <person name="Rokas A."/>
            <person name="Ruiz-Duenas F.J."/>
            <person name="Sabat G."/>
            <person name="Salamov A."/>
            <person name="Samejima M."/>
            <person name="Schmutz J."/>
            <person name="Slot J.C."/>
            <person name="St John F."/>
            <person name="Stenlid J."/>
            <person name="Sun H."/>
            <person name="Sun S."/>
            <person name="Syed K."/>
            <person name="Tsang A."/>
            <person name="Wiebenga A."/>
            <person name="Young D."/>
            <person name="Pisabarro A."/>
            <person name="Eastwood D.C."/>
            <person name="Martin F."/>
            <person name="Cullen D."/>
            <person name="Grigoriev I.V."/>
            <person name="Hibbett D.S."/>
        </authorList>
    </citation>
    <scope>NUCLEOTIDE SEQUENCE [LARGE SCALE GENOMIC DNA]</scope>
    <source>
        <strain evidence="2 3">LYAD-421 SS1</strain>
    </source>
</reference>
<sequence>MSYDHNDFTNSDDDFIRDLVATGFILAELDESLQQGGEDPQSSSHGREDANEVSCYTQPIAFQMLIMLWGDCGRPSHVFQPLTSTPALTPTPVVTFTLTPTLTLPQPSSPTMQPATVASFAPTAPLGNLSPIHPSIPMAPGQLPYLSPSPALTPSPVHDDDTDDKENAAAPLLPGPQARLSDKGKRKEVTTSLSPLPTPPARPAKRCRADNAGGSNADQVVSCKRARRETDRPALTSPEPEALDEDRGNPCPYLVSRHSQLTCGLRGCSEVLEVSGLSPLAPTSGNTFLVIHHQASVLRVPADPEKPLSLNIPTTIPR</sequence>
<organism evidence="2 3">
    <name type="scientific">Dichomitus squalens (strain LYAD-421)</name>
    <name type="common">Western red white-rot fungus</name>
    <dbReference type="NCBI Taxonomy" id="732165"/>
    <lineage>
        <taxon>Eukaryota</taxon>
        <taxon>Fungi</taxon>
        <taxon>Dikarya</taxon>
        <taxon>Basidiomycota</taxon>
        <taxon>Agaricomycotina</taxon>
        <taxon>Agaricomycetes</taxon>
        <taxon>Polyporales</taxon>
        <taxon>Polyporaceae</taxon>
        <taxon>Dichomitus</taxon>
    </lineage>
</organism>
<feature type="region of interest" description="Disordered" evidence="1">
    <location>
        <begin position="131"/>
        <end position="247"/>
    </location>
</feature>
<gene>
    <name evidence="2" type="ORF">DICSQDRAFT_172451</name>
</gene>
<proteinExistence type="predicted"/>
<dbReference type="EMBL" id="JH719429">
    <property type="protein sequence ID" value="EJF58953.1"/>
    <property type="molecule type" value="Genomic_DNA"/>
</dbReference>
<accession>R7SSL6</accession>
<dbReference type="HOGENOM" id="CLU_874430_0_0_1"/>